<dbReference type="InParanoid" id="A0A448YGP2"/>
<evidence type="ECO:0000256" key="3">
    <source>
        <dbReference type="ARBA" id="ARBA00022723"/>
    </source>
</evidence>
<evidence type="ECO:0000313" key="10">
    <source>
        <dbReference type="Proteomes" id="UP000290900"/>
    </source>
</evidence>
<feature type="modified residue" description="N6-carboxylysine" evidence="7">
    <location>
        <position position="150"/>
    </location>
</feature>
<dbReference type="AlphaFoldDB" id="A0A448YGP2"/>
<comment type="similarity">
    <text evidence="2">Belongs to the metallo-dependent hydrolases superfamily. Hydantoinase/dihydropyrimidinase family.</text>
</comment>
<evidence type="ECO:0000256" key="1">
    <source>
        <dbReference type="ARBA" id="ARBA00001947"/>
    </source>
</evidence>
<dbReference type="InterPro" id="IPR006680">
    <property type="entry name" value="Amidohydro-rel"/>
</dbReference>
<dbReference type="SUPFAM" id="SSF51556">
    <property type="entry name" value="Metallo-dependent hydrolases"/>
    <property type="match status" value="1"/>
</dbReference>
<accession>A0A448YGP2</accession>
<comment type="catalytic activity">
    <reaction evidence="5">
        <text>5,6-dihydrouracil + H2O = 3-(carbamoylamino)propanoate + H(+)</text>
        <dbReference type="Rhea" id="RHEA:16121"/>
        <dbReference type="ChEBI" id="CHEBI:11892"/>
        <dbReference type="ChEBI" id="CHEBI:15377"/>
        <dbReference type="ChEBI" id="CHEBI:15378"/>
        <dbReference type="ChEBI" id="CHEBI:15901"/>
        <dbReference type="EC" id="3.5.2.2"/>
    </reaction>
</comment>
<evidence type="ECO:0000256" key="7">
    <source>
        <dbReference type="PIRSR" id="PIRSR611778-50"/>
    </source>
</evidence>
<proteinExistence type="inferred from homology"/>
<evidence type="ECO:0000256" key="5">
    <source>
        <dbReference type="ARBA" id="ARBA00036696"/>
    </source>
</evidence>
<reference evidence="9 10" key="1">
    <citation type="submission" date="2018-12" db="EMBL/GenBank/DDBJ databases">
        <authorList>
            <person name="Tiukova I."/>
            <person name="Dainat J."/>
        </authorList>
    </citation>
    <scope>NUCLEOTIDE SEQUENCE [LARGE SCALE GENOMIC DNA]</scope>
</reference>
<dbReference type="SUPFAM" id="SSF51338">
    <property type="entry name" value="Composite domain of metallo-dependent hydrolases"/>
    <property type="match status" value="1"/>
</dbReference>
<dbReference type="STRING" id="13370.A0A448YGP2"/>
<dbReference type="EMBL" id="CAACVR010000002">
    <property type="protein sequence ID" value="VEU20124.1"/>
    <property type="molecule type" value="Genomic_DNA"/>
</dbReference>
<dbReference type="Proteomes" id="UP000290900">
    <property type="component" value="Unassembled WGS sequence"/>
</dbReference>
<keyword evidence="3" id="KW-0479">Metal-binding</keyword>
<feature type="domain" description="Amidohydrolase-related" evidence="8">
    <location>
        <begin position="51"/>
        <end position="469"/>
    </location>
</feature>
<dbReference type="PANTHER" id="PTHR11647:SF1">
    <property type="entry name" value="COLLAPSIN RESPONSE MEDIATOR PROTEIN"/>
    <property type="match status" value="1"/>
</dbReference>
<keyword evidence="4" id="KW-0378">Hydrolase</keyword>
<dbReference type="OrthoDB" id="1924787at2759"/>
<gene>
    <name evidence="9" type="ORF">BRENAR_LOCUS859</name>
</gene>
<evidence type="ECO:0000256" key="6">
    <source>
        <dbReference type="ARBA" id="ARBA00039113"/>
    </source>
</evidence>
<comment type="PTM">
    <text evidence="7">Carbamylation allows a single lysine to coordinate two divalent metal cations.</text>
</comment>
<dbReference type="InterPro" id="IPR032466">
    <property type="entry name" value="Metal_Hydrolase"/>
</dbReference>
<dbReference type="InterPro" id="IPR011059">
    <property type="entry name" value="Metal-dep_hydrolase_composite"/>
</dbReference>
<sequence>MFDLVIYNGVIVNSSTIIYPPSYIGIKNEKIACISTEPLTGTRSIDAKGGFITPGGIDAHVHVSQPCTSDTFDSATRSSICGGTTSFVCFATQERGVKSAIPDLKNYLALADGKCYCDYAMHMIVTDPTPTFLEEEMPIIVKDYGITSVKVYMTYKIWSVNDKQILQVLIMGRKLGVTTMIHAENNDVIEFLIDKFEKTGQTEPYFHAASRPFICEDEASYRAISLANTVDQALLIVHMSTKESMAHVRKAQTKNCPIYSETCPQYLFLTSEYLKSHTHEHKTTPVIDDGYEIEVSQNDSFQGAKYICSPPIRETQDELEGVWQAIENGTVTVYSSDHSPCNYDDKEGKKKGLKEDGSMDFAVVPNGLPGVETRLPLLFCYGVETGRISPQRFVEVSSTNPAALYGMSSFKGSIDIGLDADLVIWYPKGEMKPFKLTNEMLHHDIDHTPFAGMTFTNWPRYSILRGKVVWDRDNGGLKEVVPEGKYLKRGRSTMTMKRSEVPPKYFY</sequence>
<dbReference type="GO" id="GO:0004157">
    <property type="term" value="F:dihydropyrimidinase activity"/>
    <property type="evidence" value="ECO:0007669"/>
    <property type="project" value="UniProtKB-EC"/>
</dbReference>
<dbReference type="PANTHER" id="PTHR11647">
    <property type="entry name" value="HYDRANTOINASE/DIHYDROPYRIMIDINASE FAMILY MEMBER"/>
    <property type="match status" value="1"/>
</dbReference>
<evidence type="ECO:0000256" key="4">
    <source>
        <dbReference type="ARBA" id="ARBA00022801"/>
    </source>
</evidence>
<keyword evidence="10" id="KW-1185">Reference proteome</keyword>
<name>A0A448YGP2_BRENA</name>
<dbReference type="CDD" id="cd01314">
    <property type="entry name" value="D-HYD"/>
    <property type="match status" value="1"/>
</dbReference>
<evidence type="ECO:0000313" key="9">
    <source>
        <dbReference type="EMBL" id="VEU20124.1"/>
    </source>
</evidence>
<dbReference type="InterPro" id="IPR050378">
    <property type="entry name" value="Metallo-dep_Hydrolases_sf"/>
</dbReference>
<dbReference type="FunFam" id="3.20.20.140:FF:000174">
    <property type="entry name" value="Dihydropyrimidinase-related protein 2"/>
    <property type="match status" value="1"/>
</dbReference>
<dbReference type="InterPro" id="IPR011778">
    <property type="entry name" value="Hydantoinase/dihydroPyrase"/>
</dbReference>
<dbReference type="GO" id="GO:0005737">
    <property type="term" value="C:cytoplasm"/>
    <property type="evidence" value="ECO:0007669"/>
    <property type="project" value="InterPro"/>
</dbReference>
<protein>
    <recommendedName>
        <fullName evidence="6">dihydropyrimidinase</fullName>
        <ecNumber evidence="6">3.5.2.2</ecNumber>
    </recommendedName>
</protein>
<comment type="cofactor">
    <cofactor evidence="1">
        <name>Zn(2+)</name>
        <dbReference type="ChEBI" id="CHEBI:29105"/>
    </cofactor>
</comment>
<dbReference type="GO" id="GO:0046872">
    <property type="term" value="F:metal ion binding"/>
    <property type="evidence" value="ECO:0007669"/>
    <property type="project" value="UniProtKB-KW"/>
</dbReference>
<dbReference type="Gene3D" id="3.20.20.140">
    <property type="entry name" value="Metal-dependent hydrolases"/>
    <property type="match status" value="1"/>
</dbReference>
<dbReference type="Pfam" id="PF01979">
    <property type="entry name" value="Amidohydro_1"/>
    <property type="match status" value="1"/>
</dbReference>
<organism evidence="9 10">
    <name type="scientific">Brettanomyces naardenensis</name>
    <name type="common">Yeast</name>
    <dbReference type="NCBI Taxonomy" id="13370"/>
    <lineage>
        <taxon>Eukaryota</taxon>
        <taxon>Fungi</taxon>
        <taxon>Dikarya</taxon>
        <taxon>Ascomycota</taxon>
        <taxon>Saccharomycotina</taxon>
        <taxon>Pichiomycetes</taxon>
        <taxon>Pichiales</taxon>
        <taxon>Pichiaceae</taxon>
        <taxon>Brettanomyces</taxon>
    </lineage>
</organism>
<evidence type="ECO:0000259" key="8">
    <source>
        <dbReference type="Pfam" id="PF01979"/>
    </source>
</evidence>
<evidence type="ECO:0000256" key="2">
    <source>
        <dbReference type="ARBA" id="ARBA00008829"/>
    </source>
</evidence>
<dbReference type="EC" id="3.5.2.2" evidence="6"/>